<keyword evidence="2" id="KW-0472">Membrane</keyword>
<reference evidence="6" key="3">
    <citation type="submission" date="2000-03" db="EMBL/GenBank/DDBJ databases">
        <authorList>
            <person name="Lin X."/>
        </authorList>
    </citation>
    <scope>NUCLEOTIDE SEQUENCE</scope>
</reference>
<comment type="cofactor">
    <cofactor evidence="1">
        <name>Mg(2+)</name>
        <dbReference type="ChEBI" id="CHEBI:18420"/>
    </cofactor>
</comment>
<keyword evidence="1" id="KW-0227">DNA damage</keyword>
<dbReference type="PANTHER" id="PTHR10492:SF101">
    <property type="entry name" value="ATP-DEPENDENT DNA HELICASE"/>
    <property type="match status" value="1"/>
</dbReference>
<accession>Q9SI21</accession>
<evidence type="ECO:0000259" key="5">
    <source>
        <dbReference type="Pfam" id="PF21530"/>
    </source>
</evidence>
<dbReference type="SUPFAM" id="SSF52540">
    <property type="entry name" value="P-loop containing nucleoside triphosphate hydrolases"/>
    <property type="match status" value="2"/>
</dbReference>
<dbReference type="GO" id="GO:0006281">
    <property type="term" value="P:DNA repair"/>
    <property type="evidence" value="ECO:0007669"/>
    <property type="project" value="UniProtKB-KW"/>
</dbReference>
<dbReference type="GO" id="GO:0016887">
    <property type="term" value="F:ATP hydrolysis activity"/>
    <property type="evidence" value="ECO:0007669"/>
    <property type="project" value="RHEA"/>
</dbReference>
<keyword evidence="1" id="KW-0378">Hydrolase</keyword>
<gene>
    <name evidence="6" type="ordered locus">At2g05080</name>
</gene>
<dbReference type="GO" id="GO:0005524">
    <property type="term" value="F:ATP binding"/>
    <property type="evidence" value="ECO:0007669"/>
    <property type="project" value="UniProtKB-KW"/>
</dbReference>
<feature type="domain" description="DNA helicase Pif1-like 2B" evidence="5">
    <location>
        <begin position="1049"/>
        <end position="1095"/>
    </location>
</feature>
<keyword evidence="1" id="KW-0234">DNA repair</keyword>
<dbReference type="PIR" id="H84464">
    <property type="entry name" value="H84464"/>
</dbReference>
<dbReference type="GO" id="GO:0000723">
    <property type="term" value="P:telomere maintenance"/>
    <property type="evidence" value="ECO:0007669"/>
    <property type="project" value="InterPro"/>
</dbReference>
<dbReference type="ProMEX" id="Q9SI21"/>
<proteinExistence type="inferred from homology"/>
<dbReference type="PANTHER" id="PTHR10492">
    <property type="match status" value="1"/>
</dbReference>
<dbReference type="Pfam" id="PF21530">
    <property type="entry name" value="Pif1_2B_dom"/>
    <property type="match status" value="1"/>
</dbReference>
<comment type="similarity">
    <text evidence="1">Belongs to the helicase family.</text>
</comment>
<keyword evidence="2" id="KW-1133">Transmembrane helix</keyword>
<dbReference type="InterPro" id="IPR049163">
    <property type="entry name" value="Pif1-like_2B_dom"/>
</dbReference>
<evidence type="ECO:0000259" key="3">
    <source>
        <dbReference type="Pfam" id="PF05970"/>
    </source>
</evidence>
<dbReference type="InterPro" id="IPR010285">
    <property type="entry name" value="DNA_helicase_pif1-like_DEAD"/>
</dbReference>
<dbReference type="InterPro" id="IPR025476">
    <property type="entry name" value="Helitron_helicase-like"/>
</dbReference>
<dbReference type="EC" id="5.6.2.3" evidence="1"/>
<dbReference type="Gene3D" id="3.40.50.300">
    <property type="entry name" value="P-loop containing nucleotide triphosphate hydrolases"/>
    <property type="match status" value="1"/>
</dbReference>
<dbReference type="EMBL" id="AC007211">
    <property type="protein sequence ID" value="AAD25596.1"/>
    <property type="molecule type" value="Genomic_DNA"/>
</dbReference>
<protein>
    <recommendedName>
        <fullName evidence="1">ATP-dependent DNA helicase</fullName>
        <ecNumber evidence="1">5.6.2.3</ecNumber>
    </recommendedName>
</protein>
<dbReference type="CDD" id="cd18809">
    <property type="entry name" value="SF1_C_RecD"/>
    <property type="match status" value="1"/>
</dbReference>
<organism evidence="6">
    <name type="scientific">Arabidopsis thaliana</name>
    <name type="common">Mouse-ear cress</name>
    <dbReference type="NCBI Taxonomy" id="3702"/>
    <lineage>
        <taxon>Eukaryota</taxon>
        <taxon>Viridiplantae</taxon>
        <taxon>Streptophyta</taxon>
        <taxon>Embryophyta</taxon>
        <taxon>Tracheophyta</taxon>
        <taxon>Spermatophyta</taxon>
        <taxon>Magnoliopsida</taxon>
        <taxon>eudicotyledons</taxon>
        <taxon>Gunneridae</taxon>
        <taxon>Pentapetalae</taxon>
        <taxon>rosids</taxon>
        <taxon>malvids</taxon>
        <taxon>Brassicales</taxon>
        <taxon>Brassicaceae</taxon>
        <taxon>Camelineae</taxon>
        <taxon>Arabidopsis</taxon>
    </lineage>
</organism>
<evidence type="ECO:0000313" key="6">
    <source>
        <dbReference type="EMBL" id="AAD25596.1"/>
    </source>
</evidence>
<reference key="1">
    <citation type="journal article" date="1999" name="Nature">
        <title>Sequence and analysis of chromosome 2 of the plant Arabidopsis thaliana.</title>
        <authorList>
            <person name="Lin X."/>
            <person name="Kaul S."/>
            <person name="Rounsley S."/>
            <person name="Shea T.P."/>
            <person name="Benito M.I."/>
            <person name="Town C.D."/>
            <person name="Fujii C.Y."/>
            <person name="Mason T."/>
            <person name="Bowman C.L."/>
            <person name="Barnstead M."/>
            <person name="Feldblyum T.V."/>
            <person name="Buell C.R."/>
            <person name="Ketchum K.A."/>
            <person name="Lee J."/>
            <person name="Ronning C.M."/>
            <person name="Koo H.L."/>
            <person name="Moffat K.S."/>
            <person name="Cronin L.A."/>
            <person name="Shen M."/>
            <person name="Pai G."/>
            <person name="Van Aken S."/>
            <person name="Umayam L."/>
            <person name="Tallon L.J."/>
            <person name="Gill J.E."/>
            <person name="Adams M.D."/>
            <person name="Carrera A.J."/>
            <person name="Creasy T.H."/>
            <person name="Goodman H.M."/>
            <person name="Somerville C.R."/>
            <person name="Copenhaver G.P."/>
            <person name="Preuss D."/>
            <person name="Nierman W.C."/>
            <person name="White O."/>
            <person name="Eisen J.A."/>
            <person name="Salzberg S.L."/>
            <person name="Fraser C.M."/>
            <person name="Venter J.C."/>
        </authorList>
    </citation>
    <scope>NUCLEOTIDE SEQUENCE [LARGE SCALE GENOMIC DNA]</scope>
    <source>
        <strain>cv. Columbia</strain>
    </source>
</reference>
<dbReference type="InterPro" id="IPR027417">
    <property type="entry name" value="P-loop_NTPase"/>
</dbReference>
<feature type="domain" description="Helitron helicase-like" evidence="4">
    <location>
        <begin position="99"/>
        <end position="281"/>
    </location>
</feature>
<reference evidence="6" key="4">
    <citation type="submission" date="2002-02" db="EMBL/GenBank/DDBJ databases">
        <authorList>
            <person name="Town C.D."/>
            <person name="Kaul S."/>
        </authorList>
    </citation>
    <scope>NUCLEOTIDE SEQUENCE</scope>
</reference>
<feature type="transmembrane region" description="Helical" evidence="2">
    <location>
        <begin position="1193"/>
        <end position="1216"/>
    </location>
</feature>
<dbReference type="GO" id="GO:0006310">
    <property type="term" value="P:DNA recombination"/>
    <property type="evidence" value="ECO:0007669"/>
    <property type="project" value="UniProtKB-KW"/>
</dbReference>
<dbReference type="Pfam" id="PF14214">
    <property type="entry name" value="Helitron_like_N"/>
    <property type="match status" value="1"/>
</dbReference>
<dbReference type="GO" id="GO:0043139">
    <property type="term" value="F:5'-3' DNA helicase activity"/>
    <property type="evidence" value="ECO:0007669"/>
    <property type="project" value="UniProtKB-EC"/>
</dbReference>
<dbReference type="Pfam" id="PF05970">
    <property type="entry name" value="PIF1"/>
    <property type="match status" value="1"/>
</dbReference>
<keyword evidence="1" id="KW-0233">DNA recombination</keyword>
<evidence type="ECO:0000259" key="4">
    <source>
        <dbReference type="Pfam" id="PF14214"/>
    </source>
</evidence>
<evidence type="ECO:0000256" key="2">
    <source>
        <dbReference type="SAM" id="Phobius"/>
    </source>
</evidence>
<reference evidence="6" key="2">
    <citation type="submission" date="1999-04" db="EMBL/GenBank/DDBJ databases">
        <title>Arabidopsis thaliana chromosome 2 BAC F1O13 genomic sequence.</title>
        <authorList>
            <person name="Town C.D."/>
            <person name="Haas B.J."/>
            <person name="Wu D."/>
            <person name="Maiti R."/>
            <person name="Hannick L.I."/>
            <person name="Chan A.P."/>
            <person name="Tallon L.J."/>
            <person name="Rooney T."/>
            <person name="Utterback T.R."/>
            <person name="VanAken S.E."/>
            <person name="Feldblyum T.V."/>
            <person name="White O."/>
            <person name="Fraser C.M."/>
        </authorList>
    </citation>
    <scope>NUCLEOTIDE SEQUENCE</scope>
</reference>
<dbReference type="AlphaFoldDB" id="Q9SI21"/>
<name>Q9SI21_ARATH</name>
<keyword evidence="2" id="KW-0812">Transmembrane</keyword>
<comment type="catalytic activity">
    <reaction evidence="1">
        <text>ATP + H2O = ADP + phosphate + H(+)</text>
        <dbReference type="Rhea" id="RHEA:13065"/>
        <dbReference type="ChEBI" id="CHEBI:15377"/>
        <dbReference type="ChEBI" id="CHEBI:15378"/>
        <dbReference type="ChEBI" id="CHEBI:30616"/>
        <dbReference type="ChEBI" id="CHEBI:43474"/>
        <dbReference type="ChEBI" id="CHEBI:456216"/>
        <dbReference type="EC" id="5.6.2.3"/>
    </reaction>
</comment>
<evidence type="ECO:0000256" key="1">
    <source>
        <dbReference type="RuleBase" id="RU363044"/>
    </source>
</evidence>
<sequence length="1219" mass="139552">MRIVSKRETDGRVYNVPTTSEVAMLIPGDFTIDIPCRDIIVEEKSGKLQRISEILPCYLPLQYPLLFPYGEDGFRTGIEKHQTGAGKDKKNKFISIRQWFAFRIHERKHEKHILLRSKRLWQQFLVDSYIAIESNRLGYIKLNQSSLRADNYNSVQKASEEGKCDLKYQGLACYLPATFTGGPRYMRNMYLDAMAVCKHFGFPDYFITFTCNPKWPELIRFCGERNLRVDDRPEIICKIFKMKLDSLMLDLTKRNILGKTSTSMYTIEFQKRGLPHAHILIWLDSKCKLTRAEHIDKAISAEIPDKLKDPELFEVIKEMMVHGPCGVVNPKCPCMENGKCSKFYPKDHVPKTIIDKEGFPIYRRRRIDDFVQKKDFKCDNRYVIPYNRSLSLRYRAHINVEWCNQSGSVKYIFKYIHKGPDRVTVVVGSSLNSKNKEKGKQKVNADTDGSEPKKKNEVEDFFNCRYVSACEAAWRILKYPIHYRSTSVMKLSFHLPGEQYIYFKGDEEVETVLNKADLDGSIQIARKLTYPNIPTRFTYDPKEKKFNLRKKGFAIGRINYVPRDIEDGYYLRILLNVVPGPRSFEELKTVNGVLYKEWKDACEALGLLDNDQEYIDDLKRTSFWSSGWYLRQLFVIMLDALISPENVWAATWQHLSEDIQNEKKKYFNRPVTCLFTDLILSDEEKKVYALQEIDHILRRNGTSLTYYKTMPQVPRDPRFDTNVLILDEKGYDRESETKKHADSIKKLTLEQKSVYDNIIGAVNENVGGVFFVYGFGGTGKTFLWKTLSAALRSKGDIVLNVASSGIASLLLEGGRTAHSRSGIPLNPNEFTTCNMKAGSDRANLVKEASLIIWDEAPMMSRHCFESLDRSLSDICGNCDNKPFGGKVVVFGGDFRQVLPVIPGADTADIVMAALNSSYLWSHCKVLTLTKNMCLFSEEWILAVGDGRIGEPNDGEALIDIPSEFLITKAKDPIQAICTEIYGDITKIHEQKDPVFFQERAILCPTNEDVNQINETMLDNLQGEELTFLSSDSLDTADIGSRNNPVLTPEFLNNVKVLGLSNHKLRLKIGSPVMLLRNIDPIGGLMNGTRLQIMQMSPFILQAMILTGDRADTKLPFRMRRTQLPLAVCFAMTINKSQGQSLKRVGIFLPRPCFSHSQLYVAISRVTSKSGLKILIVNDEGKPQKQTKKFTKKFLRIFSFHLFFTSVGFLSCQFYIYNIR</sequence>
<keyword evidence="1 6" id="KW-0347">Helicase</keyword>
<feature type="domain" description="DNA helicase Pif1-like DEAD-box helicase" evidence="3">
    <location>
        <begin position="746"/>
        <end position="952"/>
    </location>
</feature>
<keyword evidence="1" id="KW-0547">Nucleotide-binding</keyword>
<keyword evidence="1" id="KW-0067">ATP-binding</keyword>